<evidence type="ECO:0000259" key="10">
    <source>
        <dbReference type="SMART" id="SM00939"/>
    </source>
</evidence>
<dbReference type="Gene3D" id="2.60.120.260">
    <property type="entry name" value="Galactose-binding domain-like"/>
    <property type="match status" value="1"/>
</dbReference>
<evidence type="ECO:0000256" key="2">
    <source>
        <dbReference type="ARBA" id="ARBA00010819"/>
    </source>
</evidence>
<dbReference type="AlphaFoldDB" id="A0A4R0K8N2"/>
<dbReference type="InterPro" id="IPR005674">
    <property type="entry name" value="CocE/Ser_esterase"/>
</dbReference>
<feature type="signal peptide" evidence="9">
    <location>
        <begin position="1"/>
        <end position="44"/>
    </location>
</feature>
<name>A0A4R0K8N2_9ACTN</name>
<gene>
    <name evidence="11" type="ORF">E0H73_39660</name>
</gene>
<evidence type="ECO:0000256" key="8">
    <source>
        <dbReference type="ARBA" id="ARBA00030045"/>
    </source>
</evidence>
<keyword evidence="4" id="KW-0031">Aminopeptidase</keyword>
<dbReference type="InterPro" id="IPR006311">
    <property type="entry name" value="TAT_signal"/>
</dbReference>
<accession>A0A4R0K8N2</accession>
<dbReference type="InterPro" id="IPR013736">
    <property type="entry name" value="Xaa-Pro_dipept_C"/>
</dbReference>
<dbReference type="GO" id="GO:0008239">
    <property type="term" value="F:dipeptidyl-peptidase activity"/>
    <property type="evidence" value="ECO:0007669"/>
    <property type="project" value="UniProtKB-EC"/>
</dbReference>
<dbReference type="GO" id="GO:0004177">
    <property type="term" value="F:aminopeptidase activity"/>
    <property type="evidence" value="ECO:0007669"/>
    <property type="project" value="UniProtKB-KW"/>
</dbReference>
<evidence type="ECO:0000256" key="5">
    <source>
        <dbReference type="ARBA" id="ARBA00022670"/>
    </source>
</evidence>
<feature type="chain" id="PRO_5039697930" description="Xaa-Pro dipeptidyl-peptidase" evidence="9">
    <location>
        <begin position="45"/>
        <end position="725"/>
    </location>
</feature>
<dbReference type="PRINTS" id="PR00923">
    <property type="entry name" value="LACTOPTASE"/>
</dbReference>
<comment type="caution">
    <text evidence="11">The sequence shown here is derived from an EMBL/GenBank/DDBJ whole genome shotgun (WGS) entry which is preliminary data.</text>
</comment>
<evidence type="ECO:0000313" key="11">
    <source>
        <dbReference type="EMBL" id="TCC54268.1"/>
    </source>
</evidence>
<dbReference type="EMBL" id="SJKB01000020">
    <property type="protein sequence ID" value="TCC54268.1"/>
    <property type="molecule type" value="Genomic_DNA"/>
</dbReference>
<dbReference type="InterPro" id="IPR050585">
    <property type="entry name" value="Xaa-Pro_dipeptidyl-ppase/CocE"/>
</dbReference>
<organism evidence="11 12">
    <name type="scientific">Kribbella pittospori</name>
    <dbReference type="NCBI Taxonomy" id="722689"/>
    <lineage>
        <taxon>Bacteria</taxon>
        <taxon>Bacillati</taxon>
        <taxon>Actinomycetota</taxon>
        <taxon>Actinomycetes</taxon>
        <taxon>Propionibacteriales</taxon>
        <taxon>Kribbellaceae</taxon>
        <taxon>Kribbella</taxon>
    </lineage>
</organism>
<dbReference type="GO" id="GO:0008236">
    <property type="term" value="F:serine-type peptidase activity"/>
    <property type="evidence" value="ECO:0007669"/>
    <property type="project" value="UniProtKB-KW"/>
</dbReference>
<comment type="similarity">
    <text evidence="2">Belongs to the peptidase S15 family.</text>
</comment>
<keyword evidence="9" id="KW-0732">Signal</keyword>
<dbReference type="InterPro" id="IPR008979">
    <property type="entry name" value="Galactose-bd-like_sf"/>
</dbReference>
<dbReference type="EC" id="3.4.14.11" evidence="3"/>
<dbReference type="SUPFAM" id="SSF49785">
    <property type="entry name" value="Galactose-binding domain-like"/>
    <property type="match status" value="1"/>
</dbReference>
<evidence type="ECO:0000256" key="7">
    <source>
        <dbReference type="ARBA" id="ARBA00022825"/>
    </source>
</evidence>
<feature type="domain" description="Xaa-Pro dipeptidyl-peptidase C-terminal" evidence="10">
    <location>
        <begin position="509"/>
        <end position="710"/>
    </location>
</feature>
<evidence type="ECO:0000256" key="4">
    <source>
        <dbReference type="ARBA" id="ARBA00022438"/>
    </source>
</evidence>
<evidence type="ECO:0000313" key="12">
    <source>
        <dbReference type="Proteomes" id="UP000291144"/>
    </source>
</evidence>
<dbReference type="Gene3D" id="3.40.50.1820">
    <property type="entry name" value="alpha/beta hydrolase"/>
    <property type="match status" value="2"/>
</dbReference>
<keyword evidence="5" id="KW-0645">Protease</keyword>
<dbReference type="Pfam" id="PF08530">
    <property type="entry name" value="PepX_C"/>
    <property type="match status" value="1"/>
</dbReference>
<keyword evidence="7" id="KW-0720">Serine protease</keyword>
<sequence length="725" mass="76931">MMLRVLTLGGTRKETRPMRNRLLAAAGAAALAAAVAASPASALAARTLTTAPTPAVPTFVNGLSQAVFSTNAADWYSGEVWVQAPFDSDNDGKLDRIHADFTAPGEVRTTGLKVPVIFEDSPYYAGTANDYFNWGVDHELGSPPATRPATPLWTPRNTSPTISTIYESTWVPRGFAVVHAESPGTGHSDGCPTSGGTNETLAAKAVIDWLNGRAPAYTTQTGDTAVTADWTTGKVGMMGTSYNGTIPEAVATTGVEGLEAIVPISAISDWYDYYRANGMVRAPHSSSNPTGNNNAFQGEDLDVLADVVYSRLDETGPRTICRPEIDYLEAHIDRATGNRSGFWQERNYMKDVDNVHAAALIAHGNNDFNVMTKNAAQFLAALKKRDVPHMFYFHQGGHGGAPPDVLINYWFTRYLYGVQNGVESLPRSWVVREAASCPPRQSTATGDQSNTATLTVADTSPFRIGFVLTVPQTNADGTISNTTRMITDIPDSTHLVLVSAVATAAGQKVANGTVVNLVCGNANPTPYAEWPDPASSDVELHPTPGAPARGGLTLTPQGQKGVTETLTDDASIAALTSANTASSNVRLVYQTPALQQAVRISGTPTVSLEMAFSKSKANLTAALVSYPPTGNGTILTRGWIDPANRTTDHADNPVRPGRMYKIDFDLQPKDTVVPAGNRLALMVVSSDRDFTVRPAAGTQLTLDLRNSSLTIPVVGGSSKLRGAIG</sequence>
<evidence type="ECO:0000256" key="3">
    <source>
        <dbReference type="ARBA" id="ARBA00012463"/>
    </source>
</evidence>
<evidence type="ECO:0000256" key="1">
    <source>
        <dbReference type="ARBA" id="ARBA00000123"/>
    </source>
</evidence>
<dbReference type="PROSITE" id="PS51318">
    <property type="entry name" value="TAT"/>
    <property type="match status" value="1"/>
</dbReference>
<dbReference type="InterPro" id="IPR029058">
    <property type="entry name" value="AB_hydrolase_fold"/>
</dbReference>
<dbReference type="Pfam" id="PF02129">
    <property type="entry name" value="Peptidase_S15"/>
    <property type="match status" value="1"/>
</dbReference>
<comment type="catalytic activity">
    <reaction evidence="1">
        <text>Hydrolyzes Xaa-Pro-|- bonds to release unblocked, N-terminal dipeptides from substrates including Ala-Pro-|-p-nitroanilide and (sequentially) Tyr-Pro-|-Phe-Pro-|-Gly-Pro-|-Ile.</text>
        <dbReference type="EC" id="3.4.14.11"/>
    </reaction>
</comment>
<keyword evidence="6" id="KW-0378">Hydrolase</keyword>
<proteinExistence type="inferred from homology"/>
<keyword evidence="12" id="KW-1185">Reference proteome</keyword>
<dbReference type="PANTHER" id="PTHR43056:SF10">
    <property type="entry name" value="COCE_NOND FAMILY, PUTATIVE (AFU_ORTHOLOGUE AFUA_7G00600)-RELATED"/>
    <property type="match status" value="1"/>
</dbReference>
<dbReference type="SMART" id="SM00939">
    <property type="entry name" value="PepX_C"/>
    <property type="match status" value="1"/>
</dbReference>
<dbReference type="InterPro" id="IPR000383">
    <property type="entry name" value="Xaa-Pro-like_dom"/>
</dbReference>
<dbReference type="PANTHER" id="PTHR43056">
    <property type="entry name" value="PEPTIDASE S9 PROLYL OLIGOPEPTIDASE"/>
    <property type="match status" value="1"/>
</dbReference>
<dbReference type="GO" id="GO:0006508">
    <property type="term" value="P:proteolysis"/>
    <property type="evidence" value="ECO:0007669"/>
    <property type="project" value="UniProtKB-KW"/>
</dbReference>
<evidence type="ECO:0000256" key="6">
    <source>
        <dbReference type="ARBA" id="ARBA00022801"/>
    </source>
</evidence>
<dbReference type="SUPFAM" id="SSF53474">
    <property type="entry name" value="alpha/beta-Hydrolases"/>
    <property type="match status" value="1"/>
</dbReference>
<protein>
    <recommendedName>
        <fullName evidence="3">Xaa-Pro dipeptidyl-peptidase</fullName>
        <ecNumber evidence="3">3.4.14.11</ecNumber>
    </recommendedName>
    <alternativeName>
        <fullName evidence="8">X-prolyl-dipeptidyl aminopeptidase</fullName>
    </alternativeName>
</protein>
<evidence type="ECO:0000256" key="9">
    <source>
        <dbReference type="SAM" id="SignalP"/>
    </source>
</evidence>
<dbReference type="NCBIfam" id="TIGR00976">
    <property type="entry name" value="CocE_NonD"/>
    <property type="match status" value="1"/>
</dbReference>
<reference evidence="11 12" key="1">
    <citation type="submission" date="2019-02" db="EMBL/GenBank/DDBJ databases">
        <title>Kribbella capetownensis sp. nov. and Kribbella speibonae sp. nov., isolated from soil.</title>
        <authorList>
            <person name="Curtis S.M."/>
            <person name="Norton I."/>
            <person name="Everest G.J."/>
            <person name="Meyers P.R."/>
        </authorList>
    </citation>
    <scope>NUCLEOTIDE SEQUENCE [LARGE SCALE GENOMIC DNA]</scope>
    <source>
        <strain evidence="11 12">NRRL B-24813</strain>
    </source>
</reference>
<dbReference type="OrthoDB" id="5240615at2"/>
<dbReference type="InterPro" id="IPR008252">
    <property type="entry name" value="Pept_S15_Xpro"/>
</dbReference>
<dbReference type="Proteomes" id="UP000291144">
    <property type="component" value="Unassembled WGS sequence"/>
</dbReference>